<feature type="coiled-coil region" evidence="1">
    <location>
        <begin position="514"/>
        <end position="590"/>
    </location>
</feature>
<feature type="region of interest" description="Disordered" evidence="2">
    <location>
        <begin position="309"/>
        <end position="335"/>
    </location>
</feature>
<gene>
    <name evidence="4" type="ORF">INT44_000678</name>
</gene>
<feature type="compositionally biased region" description="Polar residues" evidence="2">
    <location>
        <begin position="25"/>
        <end position="38"/>
    </location>
</feature>
<evidence type="ECO:0000313" key="5">
    <source>
        <dbReference type="Proteomes" id="UP000612746"/>
    </source>
</evidence>
<feature type="compositionally biased region" description="Polar residues" evidence="2">
    <location>
        <begin position="319"/>
        <end position="331"/>
    </location>
</feature>
<dbReference type="PANTHER" id="PTHR18916:SF93">
    <property type="entry name" value="RESTIN HOMOLOG"/>
    <property type="match status" value="1"/>
</dbReference>
<protein>
    <recommendedName>
        <fullName evidence="3">CAP-Gly domain-containing protein</fullName>
    </recommendedName>
</protein>
<evidence type="ECO:0000256" key="1">
    <source>
        <dbReference type="SAM" id="Coils"/>
    </source>
</evidence>
<dbReference type="SMART" id="SM01052">
    <property type="entry name" value="CAP_GLY"/>
    <property type="match status" value="1"/>
</dbReference>
<dbReference type="InterPro" id="IPR036859">
    <property type="entry name" value="CAP-Gly_dom_sf"/>
</dbReference>
<dbReference type="OrthoDB" id="2130750at2759"/>
<accession>A0A8H7UQ39</accession>
<name>A0A8H7UQ39_9FUNG</name>
<keyword evidence="5" id="KW-1185">Reference proteome</keyword>
<feature type="coiled-coil region" evidence="1">
    <location>
        <begin position="455"/>
        <end position="489"/>
    </location>
</feature>
<keyword evidence="1" id="KW-0175">Coiled coil</keyword>
<feature type="domain" description="CAP-Gly" evidence="3">
    <location>
        <begin position="92"/>
        <end position="135"/>
    </location>
</feature>
<feature type="region of interest" description="Disordered" evidence="2">
    <location>
        <begin position="1"/>
        <end position="70"/>
    </location>
</feature>
<dbReference type="Gene3D" id="2.30.30.190">
    <property type="entry name" value="CAP Gly-rich-like domain"/>
    <property type="match status" value="1"/>
</dbReference>
<dbReference type="EMBL" id="JAEPRA010000002">
    <property type="protein sequence ID" value="KAG2187928.1"/>
    <property type="molecule type" value="Genomic_DNA"/>
</dbReference>
<evidence type="ECO:0000259" key="3">
    <source>
        <dbReference type="PROSITE" id="PS50245"/>
    </source>
</evidence>
<feature type="coiled-coil region" evidence="1">
    <location>
        <begin position="683"/>
        <end position="710"/>
    </location>
</feature>
<dbReference type="PANTHER" id="PTHR18916">
    <property type="entry name" value="DYNACTIN 1-RELATED MICROTUBULE-BINDING"/>
    <property type="match status" value="1"/>
</dbReference>
<feature type="compositionally biased region" description="Low complexity" evidence="2">
    <location>
        <begin position="40"/>
        <end position="57"/>
    </location>
</feature>
<comment type="caution">
    <text evidence="4">The sequence shown here is derived from an EMBL/GenBank/DDBJ whole genome shotgun (WGS) entry which is preliminary data.</text>
</comment>
<reference evidence="4" key="1">
    <citation type="submission" date="2020-12" db="EMBL/GenBank/DDBJ databases">
        <title>Metabolic potential, ecology and presence of endohyphal bacteria is reflected in genomic diversity of Mucoromycotina.</title>
        <authorList>
            <person name="Muszewska A."/>
            <person name="Okrasinska A."/>
            <person name="Steczkiewicz K."/>
            <person name="Drgas O."/>
            <person name="Orlowska M."/>
            <person name="Perlinska-Lenart U."/>
            <person name="Aleksandrzak-Piekarczyk T."/>
            <person name="Szatraj K."/>
            <person name="Zielenkiewicz U."/>
            <person name="Pilsyk S."/>
            <person name="Malc E."/>
            <person name="Mieczkowski P."/>
            <person name="Kruszewska J.S."/>
            <person name="Biernat P."/>
            <person name="Pawlowska J."/>
        </authorList>
    </citation>
    <scope>NUCLEOTIDE SEQUENCE</scope>
    <source>
        <strain evidence="4">WA0000051536</strain>
    </source>
</reference>
<dbReference type="AlphaFoldDB" id="A0A8H7UQ39"/>
<dbReference type="Pfam" id="PF01302">
    <property type="entry name" value="CAP_GLY"/>
    <property type="match status" value="1"/>
</dbReference>
<dbReference type="PROSITE" id="PS50245">
    <property type="entry name" value="CAP_GLY_2"/>
    <property type="match status" value="1"/>
</dbReference>
<sequence length="807" mass="91290">MNSTSIPTLPAALHASKSRLAQPKASYSTRTTGSTQQAALKLQTSKSTTTLPRRTAPTPKPSISTTKVQATPQVGDRVILENGLTGTLRYLGETSFKKGHWAGIELDELGTGKNSGTVNGTSYFQCRPNTGLFVLAQKVQLLERRKLSPSNESKPISSPIGRKSALQNKLGNRPTEIEQDINVEQLQLALNKALRENASLKDNQDQVVRLEKLFTLEKRSNEKLQYELDHAKKLHAVQLKSCHEESSHLGATIEELEAVNKVLNSTLQELSVQPLHHRRVSSDSIELHRLTKQWTDLQEKHRMISEQLEREKEQHRTTQRQLAHANSATQDEMSDRGRESTLIQAKLDNAIHQIENLTVENNALRHDLDILRSDGNHGERGTLLQLNSEQQTEIEDLKFALQELTIALEKAKEHVVDENGQSETQLQKAELAALTEKYDTTVQALEDERIITVKLKEQISELQSSITSIQQLEQANATYQESLVASMERINVLEDEISHLYSTKNVSLEQSERKTAMEKELAEKQRVIDQLLGDISELQSLLSESREQTDAQIDQLNALRQSRDQHVTEYQHLQEAHKQLEMECLKLMDEIIVNANHDLNEEPGSPETPPPTANFSYALQLSHRQTKVLEGKVAKLQSEMMAKMHNATLQHQKVVLTKDATIAKLSKELSDFEHLVENKIFRESELEERLIKEQDRRKRLEQEILEAQSHVPVSPRSDHGSSNTYDDTMLEQDSMNYIAKGDSVSESYCGICDRFGHDTINCKKLGAPDTLNSYSSQENAQPHCDYCETTADIPHWTDDCPYQQETY</sequence>
<dbReference type="InterPro" id="IPR000938">
    <property type="entry name" value="CAP-Gly_domain"/>
</dbReference>
<evidence type="ECO:0000256" key="2">
    <source>
        <dbReference type="SAM" id="MobiDB-lite"/>
    </source>
</evidence>
<dbReference type="PROSITE" id="PS00845">
    <property type="entry name" value="CAP_GLY_1"/>
    <property type="match status" value="1"/>
</dbReference>
<feature type="region of interest" description="Disordered" evidence="2">
    <location>
        <begin position="146"/>
        <end position="168"/>
    </location>
</feature>
<evidence type="ECO:0000313" key="4">
    <source>
        <dbReference type="EMBL" id="KAG2187928.1"/>
    </source>
</evidence>
<proteinExistence type="predicted"/>
<dbReference type="SUPFAM" id="SSF74924">
    <property type="entry name" value="Cap-Gly domain"/>
    <property type="match status" value="1"/>
</dbReference>
<organism evidence="4 5">
    <name type="scientific">Umbelopsis vinacea</name>
    <dbReference type="NCBI Taxonomy" id="44442"/>
    <lineage>
        <taxon>Eukaryota</taxon>
        <taxon>Fungi</taxon>
        <taxon>Fungi incertae sedis</taxon>
        <taxon>Mucoromycota</taxon>
        <taxon>Mucoromycotina</taxon>
        <taxon>Umbelopsidomycetes</taxon>
        <taxon>Umbelopsidales</taxon>
        <taxon>Umbelopsidaceae</taxon>
        <taxon>Umbelopsis</taxon>
    </lineage>
</organism>
<dbReference type="Proteomes" id="UP000612746">
    <property type="component" value="Unassembled WGS sequence"/>
</dbReference>